<dbReference type="PANTHER" id="PTHR11552">
    <property type="entry name" value="GLUCOSE-METHANOL-CHOLINE GMC OXIDOREDUCTASE"/>
    <property type="match status" value="1"/>
</dbReference>
<reference evidence="19" key="1">
    <citation type="submission" date="2022-06" db="EMBL/GenBank/DDBJ databases">
        <title>Genome Sequence of Candolleomyces eurysporus.</title>
        <authorList>
            <person name="Buettner E."/>
        </authorList>
    </citation>
    <scope>NUCLEOTIDE SEQUENCE</scope>
    <source>
        <strain evidence="19">VTCC 930004</strain>
    </source>
</reference>
<evidence type="ECO:0000256" key="14">
    <source>
        <dbReference type="ARBA" id="ARBA00034059"/>
    </source>
</evidence>
<feature type="signal peptide" evidence="17">
    <location>
        <begin position="1"/>
        <end position="20"/>
    </location>
</feature>
<comment type="catalytic activity">
    <reaction evidence="12">
        <text>pyranose + acceptor = pyranos-3-ulose + reduced acceptor.</text>
        <dbReference type="EC" id="1.1.99.29"/>
    </reaction>
</comment>
<comment type="catalytic activity">
    <reaction evidence="13">
        <text>a pyranoside + acceptor = a pyranosid-3-ulose + reduced acceptor.</text>
        <dbReference type="EC" id="1.1.99.29"/>
    </reaction>
</comment>
<evidence type="ECO:0000256" key="4">
    <source>
        <dbReference type="ARBA" id="ARBA00011245"/>
    </source>
</evidence>
<protein>
    <recommendedName>
        <fullName evidence="5">pyranose dehydrogenase (acceptor)</fullName>
        <ecNumber evidence="5">1.1.99.29</ecNumber>
    </recommendedName>
</protein>
<dbReference type="GO" id="GO:0050660">
    <property type="term" value="F:flavin adenine dinucleotide binding"/>
    <property type="evidence" value="ECO:0007669"/>
    <property type="project" value="InterPro"/>
</dbReference>
<evidence type="ECO:0000256" key="16">
    <source>
        <dbReference type="PIRSR" id="PIRSR000137-2"/>
    </source>
</evidence>
<dbReference type="PIRSF" id="PIRSF000137">
    <property type="entry name" value="Alcohol_oxidase"/>
    <property type="match status" value="1"/>
</dbReference>
<dbReference type="Gene3D" id="3.30.560.10">
    <property type="entry name" value="Glucose Oxidase, domain 3"/>
    <property type="match status" value="1"/>
</dbReference>
<feature type="chain" id="PRO_5040906820" description="pyranose dehydrogenase (acceptor)" evidence="17">
    <location>
        <begin position="21"/>
        <end position="590"/>
    </location>
</feature>
<evidence type="ECO:0000256" key="17">
    <source>
        <dbReference type="SAM" id="SignalP"/>
    </source>
</evidence>
<evidence type="ECO:0000259" key="18">
    <source>
        <dbReference type="PROSITE" id="PS00624"/>
    </source>
</evidence>
<dbReference type="InterPro" id="IPR000172">
    <property type="entry name" value="GMC_OxRdtase_N"/>
</dbReference>
<feature type="non-terminal residue" evidence="19">
    <location>
        <position position="1"/>
    </location>
</feature>
<dbReference type="Gene3D" id="3.50.50.60">
    <property type="entry name" value="FAD/NAD(P)-binding domain"/>
    <property type="match status" value="1"/>
</dbReference>
<evidence type="ECO:0000256" key="5">
    <source>
        <dbReference type="ARBA" id="ARBA00013177"/>
    </source>
</evidence>
<feature type="binding site" evidence="16">
    <location>
        <position position="112"/>
    </location>
    <ligand>
        <name>FAD</name>
        <dbReference type="ChEBI" id="CHEBI:57692"/>
    </ligand>
</feature>
<evidence type="ECO:0000256" key="9">
    <source>
        <dbReference type="ARBA" id="ARBA00024699"/>
    </source>
</evidence>
<comment type="catalytic activity">
    <reaction evidence="14">
        <text>a pyranoside + acceptor = a pyranosid-3,4-diulose + reduced acceptor.</text>
        <dbReference type="EC" id="1.1.99.29"/>
    </reaction>
</comment>
<comment type="similarity">
    <text evidence="3">Belongs to the GMC oxidoreductase family.</text>
</comment>
<dbReference type="Pfam" id="PF00732">
    <property type="entry name" value="GMC_oxred_N"/>
    <property type="match status" value="1"/>
</dbReference>
<evidence type="ECO:0000313" key="19">
    <source>
        <dbReference type="EMBL" id="KAJ2929805.1"/>
    </source>
</evidence>
<dbReference type="AlphaFoldDB" id="A0A9W8J7W9"/>
<proteinExistence type="inferred from homology"/>
<accession>A0A9W8J7W9</accession>
<dbReference type="SUPFAM" id="SSF51905">
    <property type="entry name" value="FAD/NAD(P)-binding domain"/>
    <property type="match status" value="1"/>
</dbReference>
<feature type="active site" description="Proton donor" evidence="15">
    <location>
        <position position="523"/>
    </location>
</feature>
<keyword evidence="7" id="KW-0285">Flavoprotein</keyword>
<evidence type="ECO:0000256" key="10">
    <source>
        <dbReference type="ARBA" id="ARBA00033986"/>
    </source>
</evidence>
<gene>
    <name evidence="19" type="ORF">H1R20_g7292</name>
</gene>
<comment type="cofactor">
    <cofactor evidence="1 16">
        <name>FAD</name>
        <dbReference type="ChEBI" id="CHEBI:57692"/>
    </cofactor>
</comment>
<evidence type="ECO:0000256" key="2">
    <source>
        <dbReference type="ARBA" id="ARBA00004613"/>
    </source>
</evidence>
<evidence type="ECO:0000256" key="7">
    <source>
        <dbReference type="ARBA" id="ARBA00022630"/>
    </source>
</evidence>
<dbReference type="SUPFAM" id="SSF54373">
    <property type="entry name" value="FAD-linked reductases, C-terminal domain"/>
    <property type="match status" value="1"/>
</dbReference>
<feature type="active site" description="Proton acceptor" evidence="15">
    <location>
        <position position="568"/>
    </location>
</feature>
<keyword evidence="6" id="KW-0964">Secreted</keyword>
<evidence type="ECO:0000313" key="20">
    <source>
        <dbReference type="Proteomes" id="UP001140091"/>
    </source>
</evidence>
<dbReference type="GO" id="GO:0005576">
    <property type="term" value="C:extracellular region"/>
    <property type="evidence" value="ECO:0007669"/>
    <property type="project" value="UniProtKB-SubCell"/>
</dbReference>
<keyword evidence="20" id="KW-1185">Reference proteome</keyword>
<dbReference type="InterPro" id="IPR012132">
    <property type="entry name" value="GMC_OxRdtase"/>
</dbReference>
<dbReference type="EC" id="1.1.99.29" evidence="5"/>
<sequence length="590" mass="64455">MKHFHGILSLLTSIPFLVHARVYESLEHLPNRNYDFIIIGGGTAGSVVASRLTESNRFRALLVEAGPNNEDVLDIKVPGFLNQINSTYNWNYVTEPLSGLNNRTLEYSRGHVLGGSSSINGMVYTRGAGSDYDAWAKITGDPGWTWRSLITSIKRNEKWVSPLGGRYITGQYDPRVHGYNGNTLVSLVQSEPTEFDRRFMQSAQQLNEEFPFNLDPNSGDPIGVTWNQNTFGNGERSSAATAYLNTEVRRRANLDIVINTLATRVLPVNEGDSGLVERLGIRKVELAPRSGGNTRKVLTARREVVLSGGAINTPRILLNSGIGNHTELSALGITTIHDLPDVGKGMSDHHVVLNVWNATGAPYPQPGPEALKQWRATRTGPLANATFSGRPFIWTRIPSNASIFEEYGVDPSSGENAPHLEIIPLDEGNRVLAVITLLTPKSRGSVQLRSSNPFDPPLIDLGLFTHPFDVEALRIGVSRAIRFFSAPAWSDYITALVTPDPDATPREVFNEAFIRGTAGSGSHPTGTAAMSARDKLKEGVVDPDLLVKGVEGLRIVDASVIPLIPTGHTQAPVYIVAERAVELIREAYQY</sequence>
<comment type="catalytic activity">
    <reaction evidence="10">
        <text>pyranose + acceptor = pyranos-2-ulose + reduced acceptor.</text>
        <dbReference type="EC" id="1.1.99.29"/>
    </reaction>
</comment>
<keyword evidence="17" id="KW-0732">Signal</keyword>
<keyword evidence="8 16" id="KW-0274">FAD</keyword>
<dbReference type="InterPro" id="IPR036188">
    <property type="entry name" value="FAD/NAD-bd_sf"/>
</dbReference>
<comment type="catalytic activity">
    <reaction evidence="11">
        <text>pyranose + acceptor = pyranos-2,3-diulose + reduced acceptor.</text>
        <dbReference type="EC" id="1.1.99.29"/>
    </reaction>
</comment>
<comment type="caution">
    <text evidence="19">The sequence shown here is derived from an EMBL/GenBank/DDBJ whole genome shotgun (WGS) entry which is preliminary data.</text>
</comment>
<name>A0A9W8J7W9_9AGAR</name>
<dbReference type="Proteomes" id="UP001140091">
    <property type="component" value="Unassembled WGS sequence"/>
</dbReference>
<evidence type="ECO:0000256" key="6">
    <source>
        <dbReference type="ARBA" id="ARBA00022525"/>
    </source>
</evidence>
<dbReference type="PANTHER" id="PTHR11552:SF147">
    <property type="entry name" value="CHOLINE DEHYDROGENASE, MITOCHONDRIAL"/>
    <property type="match status" value="1"/>
</dbReference>
<comment type="subunit">
    <text evidence="4">Monomer.</text>
</comment>
<dbReference type="OrthoDB" id="269227at2759"/>
<evidence type="ECO:0000256" key="11">
    <source>
        <dbReference type="ARBA" id="ARBA00034010"/>
    </source>
</evidence>
<evidence type="ECO:0000256" key="15">
    <source>
        <dbReference type="PIRSR" id="PIRSR000137-1"/>
    </source>
</evidence>
<comment type="subcellular location">
    <subcellularLocation>
        <location evidence="2">Secreted</location>
    </subcellularLocation>
</comment>
<dbReference type="InterPro" id="IPR007867">
    <property type="entry name" value="GMC_OxRtase_C"/>
</dbReference>
<dbReference type="Pfam" id="PF05199">
    <property type="entry name" value="GMC_oxred_C"/>
    <property type="match status" value="1"/>
</dbReference>
<evidence type="ECO:0000256" key="3">
    <source>
        <dbReference type="ARBA" id="ARBA00010790"/>
    </source>
</evidence>
<evidence type="ECO:0000256" key="8">
    <source>
        <dbReference type="ARBA" id="ARBA00022827"/>
    </source>
</evidence>
<comment type="function">
    <text evidence="9">Catalyzes the single-oxidation or sequential double oxidation reaction of carbohydrates primarily at carbon-2 and/or carbon-3 with the concomitant reduction of the flavin. The enzyme exhibits a broad sugar substrate specificity, oxidizing different aldopyranoses to the corresponding C-1, C-2, C-3 or C-1,2, C-2,3 and C-3,4 (di)dehydro sugars with substrate-specific regioselectivity. Accepts only a narrow range of electron acceptors such as substituted benzoquinones and complexed metal ions and reacts extremely slowly with O(2) as acceptor. May play a role in the natural recycling of plant matter by oxidizing all major monosaccharides in lignocellulose and by reducing quinone compounds or reactive radical species generated during lignin depolymerization.</text>
</comment>
<evidence type="ECO:0000256" key="13">
    <source>
        <dbReference type="ARBA" id="ARBA00034050"/>
    </source>
</evidence>
<evidence type="ECO:0000256" key="12">
    <source>
        <dbReference type="ARBA" id="ARBA00034029"/>
    </source>
</evidence>
<evidence type="ECO:0000256" key="1">
    <source>
        <dbReference type="ARBA" id="ARBA00001974"/>
    </source>
</evidence>
<feature type="binding site" evidence="16">
    <location>
        <begin position="120"/>
        <end position="123"/>
    </location>
    <ligand>
        <name>FAD</name>
        <dbReference type="ChEBI" id="CHEBI:57692"/>
    </ligand>
</feature>
<dbReference type="EMBL" id="JANBPK010000858">
    <property type="protein sequence ID" value="KAJ2929805.1"/>
    <property type="molecule type" value="Genomic_DNA"/>
</dbReference>
<dbReference type="PROSITE" id="PS00624">
    <property type="entry name" value="GMC_OXRED_2"/>
    <property type="match status" value="1"/>
</dbReference>
<feature type="domain" description="Glucose-methanol-choline oxidoreductase N-terminal" evidence="18">
    <location>
        <begin position="309"/>
        <end position="323"/>
    </location>
</feature>
<organism evidence="19 20">
    <name type="scientific">Candolleomyces eurysporus</name>
    <dbReference type="NCBI Taxonomy" id="2828524"/>
    <lineage>
        <taxon>Eukaryota</taxon>
        <taxon>Fungi</taxon>
        <taxon>Dikarya</taxon>
        <taxon>Basidiomycota</taxon>
        <taxon>Agaricomycotina</taxon>
        <taxon>Agaricomycetes</taxon>
        <taxon>Agaricomycetidae</taxon>
        <taxon>Agaricales</taxon>
        <taxon>Agaricineae</taxon>
        <taxon>Psathyrellaceae</taxon>
        <taxon>Candolleomyces</taxon>
    </lineage>
</organism>
<dbReference type="GO" id="GO:0033718">
    <property type="term" value="F:pyranose dehydrogenase (acceptor) activity"/>
    <property type="evidence" value="ECO:0007669"/>
    <property type="project" value="UniProtKB-EC"/>
</dbReference>